<organism evidence="17 18">
    <name type="scientific">Corynebacterium breve</name>
    <dbReference type="NCBI Taxonomy" id="3049799"/>
    <lineage>
        <taxon>Bacteria</taxon>
        <taxon>Bacillati</taxon>
        <taxon>Actinomycetota</taxon>
        <taxon>Actinomycetes</taxon>
        <taxon>Mycobacteriales</taxon>
        <taxon>Corynebacteriaceae</taxon>
        <taxon>Corynebacterium</taxon>
    </lineage>
</organism>
<keyword evidence="8 14" id="KW-0812">Transmembrane</keyword>
<dbReference type="RefSeq" id="WP_284825189.1">
    <property type="nucleotide sequence ID" value="NZ_CP126969.1"/>
</dbReference>
<feature type="transmembrane region" description="Helical" evidence="14">
    <location>
        <begin position="475"/>
        <end position="491"/>
    </location>
</feature>
<feature type="domain" description="Arabinofuranosyltransferase AftA N-terminal" evidence="16">
    <location>
        <begin position="55"/>
        <end position="486"/>
    </location>
</feature>
<feature type="transmembrane region" description="Helical" evidence="14">
    <location>
        <begin position="280"/>
        <end position="297"/>
    </location>
</feature>
<evidence type="ECO:0000259" key="15">
    <source>
        <dbReference type="Pfam" id="PF12249"/>
    </source>
</evidence>
<comment type="pathway">
    <text evidence="2">Cell wall biogenesis; cell wall polysaccharide biosynthesis.</text>
</comment>
<feature type="transmembrane region" description="Helical" evidence="14">
    <location>
        <begin position="303"/>
        <end position="324"/>
    </location>
</feature>
<comment type="subcellular location">
    <subcellularLocation>
        <location evidence="1">Cell membrane</location>
        <topology evidence="1">Multi-pass membrane protein</topology>
    </subcellularLocation>
</comment>
<comment type="similarity">
    <text evidence="3">Belongs to the glycosyltransferase 85 family.</text>
</comment>
<feature type="transmembrane region" description="Helical" evidence="14">
    <location>
        <begin position="329"/>
        <end position="349"/>
    </location>
</feature>
<evidence type="ECO:0000256" key="11">
    <source>
        <dbReference type="ARBA" id="ARBA00033184"/>
    </source>
</evidence>
<keyword evidence="18" id="KW-1185">Reference proteome</keyword>
<evidence type="ECO:0000256" key="8">
    <source>
        <dbReference type="ARBA" id="ARBA00022692"/>
    </source>
</evidence>
<feature type="domain" description="Arabinofuranosyltransferase AftA C-terminal" evidence="15">
    <location>
        <begin position="494"/>
        <end position="673"/>
    </location>
</feature>
<feature type="transmembrane region" description="Helical" evidence="14">
    <location>
        <begin position="234"/>
        <end position="251"/>
    </location>
</feature>
<feature type="transmembrane region" description="Helical" evidence="14">
    <location>
        <begin position="403"/>
        <end position="419"/>
    </location>
</feature>
<dbReference type="EC" id="2.4.2.46" evidence="4"/>
<evidence type="ECO:0000256" key="14">
    <source>
        <dbReference type="SAM" id="Phobius"/>
    </source>
</evidence>
<feature type="transmembrane region" description="Helical" evidence="14">
    <location>
        <begin position="118"/>
        <end position="141"/>
    </location>
</feature>
<evidence type="ECO:0000256" key="12">
    <source>
        <dbReference type="ARBA" id="ARBA00034030"/>
    </source>
</evidence>
<evidence type="ECO:0000256" key="13">
    <source>
        <dbReference type="SAM" id="MobiDB-lite"/>
    </source>
</evidence>
<evidence type="ECO:0000256" key="7">
    <source>
        <dbReference type="ARBA" id="ARBA00022679"/>
    </source>
</evidence>
<dbReference type="InterPro" id="IPR020963">
    <property type="entry name" value="ArabinofuranosylTrfase_AftA_N"/>
</dbReference>
<evidence type="ECO:0000313" key="17">
    <source>
        <dbReference type="EMBL" id="WIM67865.1"/>
    </source>
</evidence>
<dbReference type="Proteomes" id="UP001225598">
    <property type="component" value="Chromosome"/>
</dbReference>
<dbReference type="InterPro" id="IPR020959">
    <property type="entry name" value="ArabinofuranosylTrfase_AftA_C"/>
</dbReference>
<evidence type="ECO:0000256" key="1">
    <source>
        <dbReference type="ARBA" id="ARBA00004651"/>
    </source>
</evidence>
<feature type="region of interest" description="Disordered" evidence="13">
    <location>
        <begin position="1"/>
        <end position="26"/>
    </location>
</feature>
<feature type="transmembrane region" description="Helical" evidence="14">
    <location>
        <begin position="89"/>
        <end position="106"/>
    </location>
</feature>
<accession>A0ABY8VJW3</accession>
<evidence type="ECO:0000256" key="4">
    <source>
        <dbReference type="ARBA" id="ARBA00012037"/>
    </source>
</evidence>
<dbReference type="Pfam" id="PF12249">
    <property type="entry name" value="AftA_C"/>
    <property type="match status" value="1"/>
</dbReference>
<gene>
    <name evidence="17" type="ORF">QP027_00205</name>
</gene>
<evidence type="ECO:0000256" key="2">
    <source>
        <dbReference type="ARBA" id="ARBA00004776"/>
    </source>
</evidence>
<keyword evidence="9 14" id="KW-1133">Transmembrane helix</keyword>
<reference evidence="17 18" key="1">
    <citation type="submission" date="2023-05" db="EMBL/GenBank/DDBJ databases">
        <title>Corynebacterium suedekumii sp. nov. and Corynebacterium breve sp. nov. isolated from raw cow's milk.</title>
        <authorList>
            <person name="Baer M.K."/>
            <person name="Mehl L."/>
            <person name="Hellmuth R."/>
            <person name="Marke G."/>
            <person name="Lipski A."/>
        </authorList>
    </citation>
    <scope>NUCLEOTIDE SEQUENCE [LARGE SCALE GENOMIC DNA]</scope>
    <source>
        <strain evidence="17 18">R4</strain>
    </source>
</reference>
<evidence type="ECO:0000256" key="3">
    <source>
        <dbReference type="ARBA" id="ARBA00009655"/>
    </source>
</evidence>
<feature type="transmembrane region" description="Helical" evidence="14">
    <location>
        <begin position="257"/>
        <end position="273"/>
    </location>
</feature>
<comment type="catalytic activity">
    <reaction evidence="12">
        <text>Adds an alpha-D-arabinofuranosyl group from trans,octacis-decaprenylphospho-beta-D-arabinofuranose at the 5-O-position of the eighth, tenth and twelfth galactofuranose unit of the galactofuranan chain of [beta-D-galactofuranosyl-(1-&gt;5)-beta-D-galactofuranosyl-(1-&gt;6)]14-beta-D-galactofuranosyl-(1-&gt;5)-beta-D-galactofuranosyl-(1-&gt;4)-alpha-L-rhamnopyranosyl-(1-&gt;3)-N-acetyl-alpha-D-glucosaminyl-diphospho-trans,octacis-decaprenol.</text>
        <dbReference type="EC" id="2.4.2.46"/>
    </reaction>
</comment>
<feature type="transmembrane region" description="Helical" evidence="14">
    <location>
        <begin position="375"/>
        <end position="396"/>
    </location>
</feature>
<feature type="transmembrane region" description="Helical" evidence="14">
    <location>
        <begin position="439"/>
        <end position="463"/>
    </location>
</feature>
<evidence type="ECO:0000259" key="16">
    <source>
        <dbReference type="Pfam" id="PF12250"/>
    </source>
</evidence>
<keyword evidence="6" id="KW-1003">Cell membrane</keyword>
<feature type="transmembrane region" description="Helical" evidence="14">
    <location>
        <begin position="208"/>
        <end position="227"/>
    </location>
</feature>
<evidence type="ECO:0000313" key="18">
    <source>
        <dbReference type="Proteomes" id="UP001225598"/>
    </source>
</evidence>
<keyword evidence="10 14" id="KW-0472">Membrane</keyword>
<evidence type="ECO:0000256" key="10">
    <source>
        <dbReference type="ARBA" id="ARBA00023136"/>
    </source>
</evidence>
<evidence type="ECO:0000256" key="6">
    <source>
        <dbReference type="ARBA" id="ARBA00022475"/>
    </source>
</evidence>
<protein>
    <recommendedName>
        <fullName evidence="5">Galactan 5-O-arabinofuranosyltransferase</fullName>
        <ecNumber evidence="4">2.4.2.46</ecNumber>
    </recommendedName>
    <alternativeName>
        <fullName evidence="11">Arabinofuranosyltransferase AftA</fullName>
    </alternativeName>
</protein>
<feature type="transmembrane region" description="Helical" evidence="14">
    <location>
        <begin position="48"/>
        <end position="69"/>
    </location>
</feature>
<proteinExistence type="inferred from homology"/>
<keyword evidence="7" id="KW-0808">Transferase</keyword>
<dbReference type="Pfam" id="PF12250">
    <property type="entry name" value="AftA_N"/>
    <property type="match status" value="1"/>
</dbReference>
<evidence type="ECO:0000256" key="5">
    <source>
        <dbReference type="ARBA" id="ARBA00020482"/>
    </source>
</evidence>
<sequence>MTVSPTDPIEGKSTAADVHSRSSAREELAPPLLTTEYAPDKVSTRATVLAFALYGFLGGFLTLVAWYILRASSLPAFNTSNVTPALATAGSFIILVTVVVFCLLWLKDNRENRPRPRWRTVLTEALCSLAPTGLVITSLGIPLSATKLYLDGIQVDQGFRTQFLSRMTETITNQDMNYIDMPTYYPIGWFWLGGRLANILNLPGWEVYQPWALISMAIVAATLVPLWRKILGSLPVATALALVTVSIILVMTPEEPYAAVVGMYAPAMAIVLHRAFRGSWPATFAVMLYLGVSALFYTLFTGVLALSVVVLAALTAVVFARSFVPLRQLLVIGFGAIAIALIGWGPYVWEVLTGAPHVSSTAPHYLPTEDTQFPVPFLTFSVIGFLCLAGLIYMLIRFSDPEIRMLAVATCVFYLWALASKVATLAGTTLLGFRMETLIVLFMSTAGVLALAELRLLGFEYLYPDRFTLKTNQRITRAFVVIVSLAGLFYVQQIPAQNQSFIDQAYQDTDGYGERADRFSPDAGRYYSDIDQTIRRHGYEPTETVVFTDEINFMAYYPYHGFNAFTSHYANPLGEFDTRNDALNRWAQTSFDVGATPEKFIEELDSAPWKTPDVFIFKGKVDDSATEWKSHVAVDIFPNQPNVRYEAVYFNPEVFSSNYWATTQIGPFVVTTRIQQ</sequence>
<name>A0ABY8VJW3_9CORY</name>
<evidence type="ECO:0000256" key="9">
    <source>
        <dbReference type="ARBA" id="ARBA00022989"/>
    </source>
</evidence>
<dbReference type="EMBL" id="CP126969">
    <property type="protein sequence ID" value="WIM67865.1"/>
    <property type="molecule type" value="Genomic_DNA"/>
</dbReference>